<reference evidence="1" key="1">
    <citation type="submission" date="2023-07" db="EMBL/GenBank/DDBJ databases">
        <title>A chromosome-level genome assembly of Lolium multiflorum.</title>
        <authorList>
            <person name="Chen Y."/>
            <person name="Copetti D."/>
            <person name="Kolliker R."/>
            <person name="Studer B."/>
        </authorList>
    </citation>
    <scope>NUCLEOTIDE SEQUENCE</scope>
    <source>
        <strain evidence="1">02402/16</strain>
        <tissue evidence="1">Leaf</tissue>
    </source>
</reference>
<dbReference type="EMBL" id="JAUUTY010000007">
    <property type="protein sequence ID" value="KAK1611477.1"/>
    <property type="molecule type" value="Genomic_DNA"/>
</dbReference>
<accession>A0AAD8VKX0</accession>
<comment type="caution">
    <text evidence="1">The sequence shown here is derived from an EMBL/GenBank/DDBJ whole genome shotgun (WGS) entry which is preliminary data.</text>
</comment>
<protein>
    <submittedName>
        <fullName evidence="1">Uncharacterized protein</fullName>
    </submittedName>
</protein>
<name>A0AAD8VKX0_LOLMU</name>
<dbReference type="Proteomes" id="UP001231189">
    <property type="component" value="Unassembled WGS sequence"/>
</dbReference>
<dbReference type="AlphaFoldDB" id="A0AAD8VKX0"/>
<proteinExistence type="predicted"/>
<gene>
    <name evidence="1" type="ORF">QYE76_035150</name>
</gene>
<sequence length="152" mass="16369">MAGLQPPEDVTSLGVEGLVVVVPLHLSHKNKETKGYLRLVVDDGGVVGVLRRVCCLTGTNRRDGRWRAIAGCYVGSSDRGWTGRRPIAYVGSDRGRGRRRAGATLEAATGPWTGAADVPTMGISFFSIARFSWGFFGCGEDDGTERRLQVSQ</sequence>
<evidence type="ECO:0000313" key="2">
    <source>
        <dbReference type="Proteomes" id="UP001231189"/>
    </source>
</evidence>
<keyword evidence="2" id="KW-1185">Reference proteome</keyword>
<evidence type="ECO:0000313" key="1">
    <source>
        <dbReference type="EMBL" id="KAK1611477.1"/>
    </source>
</evidence>
<organism evidence="1 2">
    <name type="scientific">Lolium multiflorum</name>
    <name type="common">Italian ryegrass</name>
    <name type="synonym">Lolium perenne subsp. multiflorum</name>
    <dbReference type="NCBI Taxonomy" id="4521"/>
    <lineage>
        <taxon>Eukaryota</taxon>
        <taxon>Viridiplantae</taxon>
        <taxon>Streptophyta</taxon>
        <taxon>Embryophyta</taxon>
        <taxon>Tracheophyta</taxon>
        <taxon>Spermatophyta</taxon>
        <taxon>Magnoliopsida</taxon>
        <taxon>Liliopsida</taxon>
        <taxon>Poales</taxon>
        <taxon>Poaceae</taxon>
        <taxon>BOP clade</taxon>
        <taxon>Pooideae</taxon>
        <taxon>Poodae</taxon>
        <taxon>Poeae</taxon>
        <taxon>Poeae Chloroplast Group 2 (Poeae type)</taxon>
        <taxon>Loliodinae</taxon>
        <taxon>Loliinae</taxon>
        <taxon>Lolium</taxon>
    </lineage>
</organism>